<reference evidence="8" key="1">
    <citation type="submission" date="2016-07" db="EMBL/GenBank/DDBJ databases">
        <authorList>
            <person name="Florea S."/>
            <person name="Webb J.S."/>
            <person name="Jaromczyk J."/>
            <person name="Schardl C.L."/>
        </authorList>
    </citation>
    <scope>NUCLEOTIDE SEQUENCE [LARGE SCALE GENOMIC DNA]</scope>
    <source>
        <strain evidence="8">Z6</strain>
    </source>
</reference>
<comment type="caution">
    <text evidence="7">The sequence shown here is derived from an EMBL/GenBank/DDBJ whole genome shotgun (WGS) entry which is preliminary data.</text>
</comment>
<dbReference type="NCBIfam" id="TIGR01470">
    <property type="entry name" value="cysG_Nterm"/>
    <property type="match status" value="1"/>
</dbReference>
<evidence type="ECO:0000313" key="8">
    <source>
        <dbReference type="Proteomes" id="UP000093514"/>
    </source>
</evidence>
<comment type="catalytic activity">
    <reaction evidence="6">
        <text>precorrin-2 + NAD(+) = sirohydrochlorin + NADH + 2 H(+)</text>
        <dbReference type="Rhea" id="RHEA:15613"/>
        <dbReference type="ChEBI" id="CHEBI:15378"/>
        <dbReference type="ChEBI" id="CHEBI:57540"/>
        <dbReference type="ChEBI" id="CHEBI:57945"/>
        <dbReference type="ChEBI" id="CHEBI:58351"/>
        <dbReference type="ChEBI" id="CHEBI:58827"/>
        <dbReference type="EC" id="1.3.1.76"/>
    </reaction>
</comment>
<keyword evidence="4" id="KW-0520">NAD</keyword>
<dbReference type="Pfam" id="PF13241">
    <property type="entry name" value="NAD_binding_7"/>
    <property type="match status" value="1"/>
</dbReference>
<dbReference type="UniPathway" id="UPA00262">
    <property type="reaction ID" value="UER00222"/>
</dbReference>
<protein>
    <recommendedName>
        <fullName evidence="2">precorrin-2 dehydrogenase</fullName>
        <ecNumber evidence="2">1.3.1.76</ecNumber>
    </recommendedName>
</protein>
<evidence type="ECO:0000256" key="3">
    <source>
        <dbReference type="ARBA" id="ARBA00023002"/>
    </source>
</evidence>
<proteinExistence type="predicted"/>
<dbReference type="PANTHER" id="PTHR35330:SF1">
    <property type="entry name" value="SIROHEME BIOSYNTHESIS PROTEIN MET8"/>
    <property type="match status" value="1"/>
</dbReference>
<evidence type="ECO:0000256" key="2">
    <source>
        <dbReference type="ARBA" id="ARBA00012400"/>
    </source>
</evidence>
<dbReference type="InterPro" id="IPR028161">
    <property type="entry name" value="Met8-like"/>
</dbReference>
<organism evidence="7 8">
    <name type="scientific">Orenia metallireducens</name>
    <dbReference type="NCBI Taxonomy" id="1413210"/>
    <lineage>
        <taxon>Bacteria</taxon>
        <taxon>Bacillati</taxon>
        <taxon>Bacillota</taxon>
        <taxon>Clostridia</taxon>
        <taxon>Halanaerobiales</taxon>
        <taxon>Halobacteroidaceae</taxon>
        <taxon>Orenia</taxon>
    </lineage>
</organism>
<name>A0A1C0A7B5_9FIRM</name>
<evidence type="ECO:0000313" key="7">
    <source>
        <dbReference type="EMBL" id="OCL26149.1"/>
    </source>
</evidence>
<gene>
    <name evidence="7" type="ORF">U472_09030</name>
</gene>
<dbReference type="Proteomes" id="UP000093514">
    <property type="component" value="Unassembled WGS sequence"/>
</dbReference>
<evidence type="ECO:0000256" key="5">
    <source>
        <dbReference type="ARBA" id="ARBA00023244"/>
    </source>
</evidence>
<accession>A0A1C0A7B5</accession>
<dbReference type="GO" id="GO:0043115">
    <property type="term" value="F:precorrin-2 dehydrogenase activity"/>
    <property type="evidence" value="ECO:0007669"/>
    <property type="project" value="UniProtKB-EC"/>
</dbReference>
<dbReference type="SUPFAM" id="SSF51735">
    <property type="entry name" value="NAD(P)-binding Rossmann-fold domains"/>
    <property type="match status" value="1"/>
</dbReference>
<evidence type="ECO:0000256" key="4">
    <source>
        <dbReference type="ARBA" id="ARBA00023027"/>
    </source>
</evidence>
<dbReference type="InterPro" id="IPR036291">
    <property type="entry name" value="NAD(P)-bd_dom_sf"/>
</dbReference>
<comment type="pathway">
    <text evidence="1">Porphyrin-containing compound metabolism; siroheme biosynthesis; sirohydrochlorin from precorrin-2: step 1/1.</text>
</comment>
<evidence type="ECO:0000256" key="6">
    <source>
        <dbReference type="ARBA" id="ARBA00047561"/>
    </source>
</evidence>
<dbReference type="RefSeq" id="WP_068717677.1">
    <property type="nucleotide sequence ID" value="NZ_LWDV01000009.1"/>
</dbReference>
<keyword evidence="5" id="KW-0627">Porphyrin biosynthesis</keyword>
<dbReference type="InterPro" id="IPR042518">
    <property type="entry name" value="SirC_C"/>
</dbReference>
<dbReference type="GO" id="GO:0004325">
    <property type="term" value="F:ferrochelatase activity"/>
    <property type="evidence" value="ECO:0007669"/>
    <property type="project" value="InterPro"/>
</dbReference>
<dbReference type="Gene3D" id="1.10.8.610">
    <property type="entry name" value="SirC, precorrin-2 dehydrogenase, C-terminal helical domain-like"/>
    <property type="match status" value="1"/>
</dbReference>
<dbReference type="Gene3D" id="3.40.50.720">
    <property type="entry name" value="NAD(P)-binding Rossmann-like Domain"/>
    <property type="match status" value="1"/>
</dbReference>
<reference evidence="7 8" key="2">
    <citation type="submission" date="2016-08" db="EMBL/GenBank/DDBJ databases">
        <title>Orenia metallireducens sp. nov. strain Z6, a Novel Metal-reducing Firmicute from the Deep Subsurface.</title>
        <authorList>
            <person name="Maxim B.I."/>
            <person name="Kenneth K."/>
            <person name="Flynn T.M."/>
            <person name="Oloughlin E.J."/>
            <person name="Locke R.A."/>
            <person name="Weber J.R."/>
            <person name="Egan S.M."/>
            <person name="Mackie R.I."/>
            <person name="Cann I.K."/>
        </authorList>
    </citation>
    <scope>NUCLEOTIDE SEQUENCE [LARGE SCALE GENOMIC DNA]</scope>
    <source>
        <strain evidence="7 8">Z6</strain>
    </source>
</reference>
<keyword evidence="3" id="KW-0560">Oxidoreductase</keyword>
<dbReference type="SUPFAM" id="SSF75615">
    <property type="entry name" value="Siroheme synthase middle domains-like"/>
    <property type="match status" value="1"/>
</dbReference>
<dbReference type="EC" id="1.3.1.76" evidence="2"/>
<evidence type="ECO:0000256" key="1">
    <source>
        <dbReference type="ARBA" id="ARBA00005010"/>
    </source>
</evidence>
<dbReference type="AlphaFoldDB" id="A0A1C0A7B5"/>
<dbReference type="PANTHER" id="PTHR35330">
    <property type="entry name" value="SIROHEME BIOSYNTHESIS PROTEIN MET8"/>
    <property type="match status" value="1"/>
</dbReference>
<keyword evidence="8" id="KW-1185">Reference proteome</keyword>
<dbReference type="GO" id="GO:0019354">
    <property type="term" value="P:siroheme biosynthetic process"/>
    <property type="evidence" value="ECO:0007669"/>
    <property type="project" value="UniProtKB-UniPathway"/>
</dbReference>
<dbReference type="EMBL" id="LWDV01000009">
    <property type="protein sequence ID" value="OCL26149.1"/>
    <property type="molecule type" value="Genomic_DNA"/>
</dbReference>
<sequence length="222" mass="25323">MNSYPINLNLSGKSVLIVGGGKVAYRKVKRLLDAKAKITLVSLTVIDKLKQLLLDNNIKYYQREFKEGDLLDIFLAFALTDNRRINSLIASLAKKNNILVNVADSLEESTFTLPSLIEQGDLLLTVATGGNLPALSKRIREELENSFGEEYKQFLELMKILRPLIIGNVDDKKQRRRIFRDLADLELIGLLAEDKNQFLEELSDRLPDKIKDICDLDYIIKW</sequence>
<dbReference type="InterPro" id="IPR006367">
    <property type="entry name" value="Sirohaem_synthase_N"/>
</dbReference>